<evidence type="ECO:0000256" key="2">
    <source>
        <dbReference type="ARBA" id="ARBA00022737"/>
    </source>
</evidence>
<name>A0AAD8EKQ2_DIPPU</name>
<dbReference type="PANTHER" id="PTHR44436:SF1">
    <property type="entry name" value="F-BOX_WD REPEAT-CONTAINING PROTEIN 2"/>
    <property type="match status" value="1"/>
</dbReference>
<gene>
    <name evidence="5" type="ORF">L9F63_014365</name>
</gene>
<evidence type="ECO:0000313" key="6">
    <source>
        <dbReference type="Proteomes" id="UP001233999"/>
    </source>
</evidence>
<dbReference type="InterPro" id="IPR042627">
    <property type="entry name" value="FBXW2"/>
</dbReference>
<dbReference type="SMART" id="SM00256">
    <property type="entry name" value="FBOX"/>
    <property type="match status" value="1"/>
</dbReference>
<comment type="caution">
    <text evidence="5">The sequence shown here is derived from an EMBL/GenBank/DDBJ whole genome shotgun (WGS) entry which is preliminary data.</text>
</comment>
<keyword evidence="2" id="KW-0677">Repeat</keyword>
<dbReference type="Proteomes" id="UP001233999">
    <property type="component" value="Unassembled WGS sequence"/>
</dbReference>
<sequence>MLEHLPTELQERICNLLDGTSLLKASCVSTQWNRIIASLQVVWKAKCRRNGFGCLAVDWKEQYLSCHRLLHDVKNGSAFQHKNFAPKCFHCCEVRDVAFSHGYLFAGISKDIRIWRESDLKLVLIFKLPYEVFRLGLSQDGRVLAVGHYDGLITSWLLDKSEPQVQANQLQVYASHLDNVVCLSVSPETDLLCSGSRDRTVRLWRLGSGDICLFSPHLVGCHKSLW</sequence>
<dbReference type="InterPro" id="IPR015943">
    <property type="entry name" value="WD40/YVTN_repeat-like_dom_sf"/>
</dbReference>
<dbReference type="SUPFAM" id="SSF81383">
    <property type="entry name" value="F-box domain"/>
    <property type="match status" value="1"/>
</dbReference>
<dbReference type="PROSITE" id="PS50082">
    <property type="entry name" value="WD_REPEATS_2"/>
    <property type="match status" value="1"/>
</dbReference>
<dbReference type="SUPFAM" id="SSF50978">
    <property type="entry name" value="WD40 repeat-like"/>
    <property type="match status" value="1"/>
</dbReference>
<dbReference type="PANTHER" id="PTHR44436">
    <property type="entry name" value="F-BOX/WD REPEAT-CONTAINING PROTEIN 2"/>
    <property type="match status" value="1"/>
</dbReference>
<evidence type="ECO:0000256" key="1">
    <source>
        <dbReference type="ARBA" id="ARBA00022574"/>
    </source>
</evidence>
<dbReference type="InterPro" id="IPR036322">
    <property type="entry name" value="WD40_repeat_dom_sf"/>
</dbReference>
<organism evidence="5 6">
    <name type="scientific">Diploptera punctata</name>
    <name type="common">Pacific beetle cockroach</name>
    <dbReference type="NCBI Taxonomy" id="6984"/>
    <lineage>
        <taxon>Eukaryota</taxon>
        <taxon>Metazoa</taxon>
        <taxon>Ecdysozoa</taxon>
        <taxon>Arthropoda</taxon>
        <taxon>Hexapoda</taxon>
        <taxon>Insecta</taxon>
        <taxon>Pterygota</taxon>
        <taxon>Neoptera</taxon>
        <taxon>Polyneoptera</taxon>
        <taxon>Dictyoptera</taxon>
        <taxon>Blattodea</taxon>
        <taxon>Blaberoidea</taxon>
        <taxon>Blaberidae</taxon>
        <taxon>Diplopterinae</taxon>
        <taxon>Diploptera</taxon>
    </lineage>
</organism>
<dbReference type="EMBL" id="JASPKZ010003064">
    <property type="protein sequence ID" value="KAJ9594205.1"/>
    <property type="molecule type" value="Genomic_DNA"/>
</dbReference>
<dbReference type="AlphaFoldDB" id="A0AAD8EKQ2"/>
<feature type="repeat" description="WD" evidence="3">
    <location>
        <begin position="173"/>
        <end position="206"/>
    </location>
</feature>
<dbReference type="SMART" id="SM00320">
    <property type="entry name" value="WD40"/>
    <property type="match status" value="3"/>
</dbReference>
<evidence type="ECO:0000313" key="5">
    <source>
        <dbReference type="EMBL" id="KAJ9594205.1"/>
    </source>
</evidence>
<dbReference type="Gene3D" id="1.20.1280.50">
    <property type="match status" value="1"/>
</dbReference>
<keyword evidence="1 3" id="KW-0853">WD repeat</keyword>
<dbReference type="InterPro" id="IPR036047">
    <property type="entry name" value="F-box-like_dom_sf"/>
</dbReference>
<dbReference type="Pfam" id="PF00400">
    <property type="entry name" value="WD40"/>
    <property type="match status" value="1"/>
</dbReference>
<dbReference type="PROSITE" id="PS50181">
    <property type="entry name" value="FBOX"/>
    <property type="match status" value="1"/>
</dbReference>
<dbReference type="PROSITE" id="PS50294">
    <property type="entry name" value="WD_REPEATS_REGION"/>
    <property type="match status" value="1"/>
</dbReference>
<dbReference type="Pfam" id="PF12937">
    <property type="entry name" value="F-box-like"/>
    <property type="match status" value="1"/>
</dbReference>
<evidence type="ECO:0000259" key="4">
    <source>
        <dbReference type="PROSITE" id="PS50181"/>
    </source>
</evidence>
<proteinExistence type="predicted"/>
<reference evidence="5" key="1">
    <citation type="journal article" date="2023" name="IScience">
        <title>Live-bearing cockroach genome reveals convergent evolutionary mechanisms linked to viviparity in insects and beyond.</title>
        <authorList>
            <person name="Fouks B."/>
            <person name="Harrison M.C."/>
            <person name="Mikhailova A.A."/>
            <person name="Marchal E."/>
            <person name="English S."/>
            <person name="Carruthers M."/>
            <person name="Jennings E.C."/>
            <person name="Chiamaka E.L."/>
            <person name="Frigard R.A."/>
            <person name="Pippel M."/>
            <person name="Attardo G.M."/>
            <person name="Benoit J.B."/>
            <person name="Bornberg-Bauer E."/>
            <person name="Tobe S.S."/>
        </authorList>
    </citation>
    <scope>NUCLEOTIDE SEQUENCE</scope>
    <source>
        <strain evidence="5">Stay&amp;Tobe</strain>
    </source>
</reference>
<dbReference type="InterPro" id="IPR001680">
    <property type="entry name" value="WD40_rpt"/>
</dbReference>
<dbReference type="Gene3D" id="2.130.10.10">
    <property type="entry name" value="YVTN repeat-like/Quinoprotein amine dehydrogenase"/>
    <property type="match status" value="1"/>
</dbReference>
<accession>A0AAD8EKQ2</accession>
<evidence type="ECO:0000256" key="3">
    <source>
        <dbReference type="PROSITE-ProRule" id="PRU00221"/>
    </source>
</evidence>
<keyword evidence="6" id="KW-1185">Reference proteome</keyword>
<reference evidence="5" key="2">
    <citation type="submission" date="2023-05" db="EMBL/GenBank/DDBJ databases">
        <authorList>
            <person name="Fouks B."/>
        </authorList>
    </citation>
    <scope>NUCLEOTIDE SEQUENCE</scope>
    <source>
        <strain evidence="5">Stay&amp;Tobe</strain>
        <tissue evidence="5">Testes</tissue>
    </source>
</reference>
<protein>
    <recommendedName>
        <fullName evidence="4">F-box domain-containing protein</fullName>
    </recommendedName>
</protein>
<feature type="domain" description="F-box" evidence="4">
    <location>
        <begin position="1"/>
        <end position="46"/>
    </location>
</feature>
<dbReference type="InterPro" id="IPR001810">
    <property type="entry name" value="F-box_dom"/>
</dbReference>